<keyword evidence="1 2" id="KW-0193">Cuticle</keyword>
<dbReference type="InterPro" id="IPR000618">
    <property type="entry name" value="Insect_cuticle"/>
</dbReference>
<dbReference type="PROSITE" id="PS51155">
    <property type="entry name" value="CHIT_BIND_RR_2"/>
    <property type="match status" value="1"/>
</dbReference>
<reference evidence="6" key="1">
    <citation type="submission" date="2025-08" db="UniProtKB">
        <authorList>
            <consortium name="RefSeq"/>
        </authorList>
    </citation>
    <scope>IDENTIFICATION</scope>
    <source>
        <tissue evidence="6">Whole organism</tissue>
    </source>
</reference>
<keyword evidence="5" id="KW-1185">Reference proteome</keyword>
<dbReference type="PANTHER" id="PTHR10380:SF173">
    <property type="entry name" value="CUTICULAR PROTEIN 47EF, ISOFORM C-RELATED"/>
    <property type="match status" value="1"/>
</dbReference>
<evidence type="ECO:0000313" key="6">
    <source>
        <dbReference type="RefSeq" id="XP_018014848.1"/>
    </source>
</evidence>
<dbReference type="GO" id="GO:0008010">
    <property type="term" value="F:structural constituent of chitin-based larval cuticle"/>
    <property type="evidence" value="ECO:0007669"/>
    <property type="project" value="TreeGrafter"/>
</dbReference>
<dbReference type="OrthoDB" id="7998177at2759"/>
<feature type="chain" id="PRO_5034570998" evidence="4">
    <location>
        <begin position="30"/>
        <end position="148"/>
    </location>
</feature>
<feature type="region of interest" description="Disordered" evidence="3">
    <location>
        <begin position="54"/>
        <end position="83"/>
    </location>
</feature>
<organism evidence="5 6">
    <name type="scientific">Hyalella azteca</name>
    <name type="common">Amphipod</name>
    <dbReference type="NCBI Taxonomy" id="294128"/>
    <lineage>
        <taxon>Eukaryota</taxon>
        <taxon>Metazoa</taxon>
        <taxon>Ecdysozoa</taxon>
        <taxon>Arthropoda</taxon>
        <taxon>Crustacea</taxon>
        <taxon>Multicrustacea</taxon>
        <taxon>Malacostraca</taxon>
        <taxon>Eumalacostraca</taxon>
        <taxon>Peracarida</taxon>
        <taxon>Amphipoda</taxon>
        <taxon>Senticaudata</taxon>
        <taxon>Talitrida</taxon>
        <taxon>Talitroidea</taxon>
        <taxon>Hyalellidae</taxon>
        <taxon>Hyalella</taxon>
    </lineage>
</organism>
<name>A0A8B7NME0_HYAAZ</name>
<dbReference type="InterPro" id="IPR031311">
    <property type="entry name" value="CHIT_BIND_RR_consensus"/>
</dbReference>
<dbReference type="GeneID" id="108671775"/>
<protein>
    <submittedName>
        <fullName evidence="6">Cuticle protein AM1159-like isoform X1</fullName>
    </submittedName>
</protein>
<dbReference type="InterPro" id="IPR050468">
    <property type="entry name" value="Cuticle_Struct_Prot"/>
</dbReference>
<dbReference type="PANTHER" id="PTHR10380">
    <property type="entry name" value="CUTICLE PROTEIN"/>
    <property type="match status" value="1"/>
</dbReference>
<dbReference type="GO" id="GO:0062129">
    <property type="term" value="C:chitin-based extracellular matrix"/>
    <property type="evidence" value="ECO:0007669"/>
    <property type="project" value="TreeGrafter"/>
</dbReference>
<keyword evidence="4" id="KW-0732">Signal</keyword>
<feature type="signal peptide" evidence="4">
    <location>
        <begin position="1"/>
        <end position="29"/>
    </location>
</feature>
<evidence type="ECO:0000256" key="4">
    <source>
        <dbReference type="SAM" id="SignalP"/>
    </source>
</evidence>
<evidence type="ECO:0000256" key="2">
    <source>
        <dbReference type="PROSITE-ProRule" id="PRU00497"/>
    </source>
</evidence>
<dbReference type="Proteomes" id="UP000694843">
    <property type="component" value="Unplaced"/>
</dbReference>
<dbReference type="AlphaFoldDB" id="A0A8B7NME0"/>
<dbReference type="Pfam" id="PF00379">
    <property type="entry name" value="Chitin_bind_4"/>
    <property type="match status" value="1"/>
</dbReference>
<accession>A0A8B7NME0</accession>
<evidence type="ECO:0000256" key="3">
    <source>
        <dbReference type="SAM" id="MobiDB-lite"/>
    </source>
</evidence>
<evidence type="ECO:0000313" key="5">
    <source>
        <dbReference type="Proteomes" id="UP000694843"/>
    </source>
</evidence>
<sequence length="148" mass="16058">MTDIRSLFCSLTNNMRAVVFVTLLALAAARPDKPSDSDEVTIVRDDRVYPSASGEYSLDFETSDGTHISESGDGTGPDGAVESQGTVRFVHPDGESFELKYVANAEGGYQPESDALPVAPEFPHEIPQFVLDQIAFAAREDAERDESE</sequence>
<dbReference type="PROSITE" id="PS00233">
    <property type="entry name" value="CHIT_BIND_RR_1"/>
    <property type="match status" value="1"/>
</dbReference>
<gene>
    <name evidence="6" type="primary">LOC108671775</name>
</gene>
<proteinExistence type="predicted"/>
<evidence type="ECO:0000256" key="1">
    <source>
        <dbReference type="ARBA" id="ARBA00022460"/>
    </source>
</evidence>
<dbReference type="RefSeq" id="XP_018014848.1">
    <property type="nucleotide sequence ID" value="XM_018159359.2"/>
</dbReference>